<dbReference type="Pfam" id="PF04082">
    <property type="entry name" value="Fungal_trans"/>
    <property type="match status" value="1"/>
</dbReference>
<dbReference type="Gene3D" id="4.10.240.10">
    <property type="entry name" value="Zn(2)-C6 fungal-type DNA-binding domain"/>
    <property type="match status" value="1"/>
</dbReference>
<dbReference type="PANTHER" id="PTHR31944:SF131">
    <property type="entry name" value="HEME-RESPONSIVE ZINC FINGER TRANSCRIPTION FACTOR HAP1"/>
    <property type="match status" value="1"/>
</dbReference>
<sequence length="852" mass="93875">MISMIGPARRRRRPAVSCSLCRRRKIKCDRQAPCSHCTRSGNQATCEYDNSDVSRPAQPAFGVTPTRPAPYAIPIEGASHTSRTAPYTIPTDGTSHTSRTASSMPSPHSAAHTTASTKASTVASPQSDPNVEALKDRIRQLEQRLAETVTKPAIQPPPVAPIPEIVTAGSTLTGLFHLQHENDHARSAVAITRSIMHKSRLFGQSFWINGMATEFWSLFQILETHARDQGSQAFTKIQKCKAIGKIIKDRRTPSWPVMTATPLPRREVADQLVDCYLRTSEAIHRILHIPTFRRDYNTLWAAQSTPDPAFVIQLKLVLAIGAATYDEHFTLRPSAMAWVYEALTWLAKPEYKAHLSMQFLQLNLLVLLAREATGIGGTLTWIPAGSLLRMAMHIGLHRDPNHLPKRTLFASEMRRRLWNTVLELSVASSMLSGGPPLLSLEDFDTLPPSNYDDDQLTNTATTASNDTDTDNPPPPPQPDNIFTQTSIAITYRKTFPARLAITQALNNTNTKLTYEDTLRLDADLRTAYQETCHALHALTADNPPTRTPSPFTLHLLDFQINHHFIALHIPYFIPALHDPIAYAYTRKVLTETALRIWCTAWPSSAIIHPVTATTPSPSPSRTHPPNHPTSTPNPESELLSRYITNTASPYTQTTTQAYNLAAFELCAQLREACSAAPASFAAVEPFPHGYSPQPIRQDLLTITREGKPWLRRCLRSGETNMKGYLLQALVEAQVEAVLRRVPDADLGGWLVHAAEKAVEEALGILGEVLGEDSHSFERDGGGVVGENTRGEDTRHLVVGESEAGRVGVGETAGSMEDWDLDLLTSDAMFGLDLEGLGGWMADEGVAQGSFLW</sequence>
<evidence type="ECO:0000313" key="9">
    <source>
        <dbReference type="EMBL" id="OJK04235.1"/>
    </source>
</evidence>
<dbReference type="GO" id="GO:0001228">
    <property type="term" value="F:DNA-binding transcription activator activity, RNA polymerase II-specific"/>
    <property type="evidence" value="ECO:0007669"/>
    <property type="project" value="TreeGrafter"/>
</dbReference>
<dbReference type="CDD" id="cd00067">
    <property type="entry name" value="GAL4"/>
    <property type="match status" value="1"/>
</dbReference>
<keyword evidence="1" id="KW-0479">Metal-binding</keyword>
<accession>A0A1L9X710</accession>
<keyword evidence="4" id="KW-0238">DNA-binding</keyword>
<dbReference type="PANTHER" id="PTHR31944">
    <property type="entry name" value="HEME-RESPONSIVE ZINC FINGER TRANSCRIPTION FACTOR HAP1"/>
    <property type="match status" value="1"/>
</dbReference>
<keyword evidence="5" id="KW-0804">Transcription</keyword>
<dbReference type="InterPro" id="IPR051430">
    <property type="entry name" value="Fungal_TF_Env_Response"/>
</dbReference>
<dbReference type="PROSITE" id="PS00463">
    <property type="entry name" value="ZN2_CY6_FUNGAL_1"/>
    <property type="match status" value="1"/>
</dbReference>
<keyword evidence="6" id="KW-0539">Nucleus</keyword>
<dbReference type="CDD" id="cd12148">
    <property type="entry name" value="fungal_TF_MHR"/>
    <property type="match status" value="1"/>
</dbReference>
<dbReference type="Proteomes" id="UP000184546">
    <property type="component" value="Unassembled WGS sequence"/>
</dbReference>
<feature type="compositionally biased region" description="Low complexity" evidence="7">
    <location>
        <begin position="457"/>
        <end position="466"/>
    </location>
</feature>
<dbReference type="GeneID" id="30971110"/>
<feature type="region of interest" description="Disordered" evidence="7">
    <location>
        <begin position="609"/>
        <end position="636"/>
    </location>
</feature>
<gene>
    <name evidence="9" type="ORF">ASPACDRAFT_1853141</name>
</gene>
<dbReference type="EMBL" id="KV878971">
    <property type="protein sequence ID" value="OJK04235.1"/>
    <property type="molecule type" value="Genomic_DNA"/>
</dbReference>
<feature type="compositionally biased region" description="Polar residues" evidence="7">
    <location>
        <begin position="79"/>
        <end position="100"/>
    </location>
</feature>
<dbReference type="PROSITE" id="PS50048">
    <property type="entry name" value="ZN2_CY6_FUNGAL_2"/>
    <property type="match status" value="1"/>
</dbReference>
<reference evidence="10" key="1">
    <citation type="journal article" date="2017" name="Genome Biol.">
        <title>Comparative genomics reveals high biological diversity and specific adaptations in the industrially and medically important fungal genus Aspergillus.</title>
        <authorList>
            <person name="de Vries R.P."/>
            <person name="Riley R."/>
            <person name="Wiebenga A."/>
            <person name="Aguilar-Osorio G."/>
            <person name="Amillis S."/>
            <person name="Uchima C.A."/>
            <person name="Anderluh G."/>
            <person name="Asadollahi M."/>
            <person name="Askin M."/>
            <person name="Barry K."/>
            <person name="Battaglia E."/>
            <person name="Bayram O."/>
            <person name="Benocci T."/>
            <person name="Braus-Stromeyer S.A."/>
            <person name="Caldana C."/>
            <person name="Canovas D."/>
            <person name="Cerqueira G.C."/>
            <person name="Chen F."/>
            <person name="Chen W."/>
            <person name="Choi C."/>
            <person name="Clum A."/>
            <person name="Dos Santos R.A."/>
            <person name="Damasio A.R."/>
            <person name="Diallinas G."/>
            <person name="Emri T."/>
            <person name="Fekete E."/>
            <person name="Flipphi M."/>
            <person name="Freyberg S."/>
            <person name="Gallo A."/>
            <person name="Gournas C."/>
            <person name="Habgood R."/>
            <person name="Hainaut M."/>
            <person name="Harispe M.L."/>
            <person name="Henrissat B."/>
            <person name="Hilden K.S."/>
            <person name="Hope R."/>
            <person name="Hossain A."/>
            <person name="Karabika E."/>
            <person name="Karaffa L."/>
            <person name="Karanyi Z."/>
            <person name="Krasevec N."/>
            <person name="Kuo A."/>
            <person name="Kusch H."/>
            <person name="LaButti K."/>
            <person name="Lagendijk E.L."/>
            <person name="Lapidus A."/>
            <person name="Levasseur A."/>
            <person name="Lindquist E."/>
            <person name="Lipzen A."/>
            <person name="Logrieco A.F."/>
            <person name="MacCabe A."/>
            <person name="Maekelae M.R."/>
            <person name="Malavazi I."/>
            <person name="Melin P."/>
            <person name="Meyer V."/>
            <person name="Mielnichuk N."/>
            <person name="Miskei M."/>
            <person name="Molnar A.P."/>
            <person name="Mule G."/>
            <person name="Ngan C.Y."/>
            <person name="Orejas M."/>
            <person name="Orosz E."/>
            <person name="Ouedraogo J.P."/>
            <person name="Overkamp K.M."/>
            <person name="Park H.-S."/>
            <person name="Perrone G."/>
            <person name="Piumi F."/>
            <person name="Punt P.J."/>
            <person name="Ram A.F."/>
            <person name="Ramon A."/>
            <person name="Rauscher S."/>
            <person name="Record E."/>
            <person name="Riano-Pachon D.M."/>
            <person name="Robert V."/>
            <person name="Roehrig J."/>
            <person name="Ruller R."/>
            <person name="Salamov A."/>
            <person name="Salih N.S."/>
            <person name="Samson R.A."/>
            <person name="Sandor E."/>
            <person name="Sanguinetti M."/>
            <person name="Schuetze T."/>
            <person name="Sepcic K."/>
            <person name="Shelest E."/>
            <person name="Sherlock G."/>
            <person name="Sophianopoulou V."/>
            <person name="Squina F.M."/>
            <person name="Sun H."/>
            <person name="Susca A."/>
            <person name="Todd R.B."/>
            <person name="Tsang A."/>
            <person name="Unkles S.E."/>
            <person name="van de Wiele N."/>
            <person name="van Rossen-Uffink D."/>
            <person name="Oliveira J.V."/>
            <person name="Vesth T.C."/>
            <person name="Visser J."/>
            <person name="Yu J.-H."/>
            <person name="Zhou M."/>
            <person name="Andersen M.R."/>
            <person name="Archer D.B."/>
            <person name="Baker S.E."/>
            <person name="Benoit I."/>
            <person name="Brakhage A.A."/>
            <person name="Braus G.H."/>
            <person name="Fischer R."/>
            <person name="Frisvad J.C."/>
            <person name="Goldman G.H."/>
            <person name="Houbraken J."/>
            <person name="Oakley B."/>
            <person name="Pocsi I."/>
            <person name="Scazzocchio C."/>
            <person name="Seiboth B."/>
            <person name="vanKuyk P.A."/>
            <person name="Wortman J."/>
            <person name="Dyer P.S."/>
            <person name="Grigoriev I.V."/>
        </authorList>
    </citation>
    <scope>NUCLEOTIDE SEQUENCE [LARGE SCALE GENOMIC DNA]</scope>
    <source>
        <strain evidence="10">ATCC 16872 / CBS 172.66 / WB 5094</strain>
    </source>
</reference>
<dbReference type="SUPFAM" id="SSF57701">
    <property type="entry name" value="Zn2/Cys6 DNA-binding domain"/>
    <property type="match status" value="1"/>
</dbReference>
<dbReference type="Pfam" id="PF00172">
    <property type="entry name" value="Zn_clus"/>
    <property type="match status" value="1"/>
</dbReference>
<evidence type="ECO:0000259" key="8">
    <source>
        <dbReference type="PROSITE" id="PS50048"/>
    </source>
</evidence>
<feature type="region of interest" description="Disordered" evidence="7">
    <location>
        <begin position="57"/>
        <end position="130"/>
    </location>
</feature>
<keyword evidence="10" id="KW-1185">Reference proteome</keyword>
<feature type="region of interest" description="Disordered" evidence="7">
    <location>
        <begin position="442"/>
        <end position="482"/>
    </location>
</feature>
<keyword evidence="2" id="KW-0862">Zinc</keyword>
<dbReference type="OrthoDB" id="4337792at2759"/>
<evidence type="ECO:0000256" key="6">
    <source>
        <dbReference type="ARBA" id="ARBA00023242"/>
    </source>
</evidence>
<name>A0A1L9X710_ASPA1</name>
<evidence type="ECO:0000256" key="7">
    <source>
        <dbReference type="SAM" id="MobiDB-lite"/>
    </source>
</evidence>
<evidence type="ECO:0000256" key="5">
    <source>
        <dbReference type="ARBA" id="ARBA00023163"/>
    </source>
</evidence>
<dbReference type="GO" id="GO:0008270">
    <property type="term" value="F:zinc ion binding"/>
    <property type="evidence" value="ECO:0007669"/>
    <property type="project" value="InterPro"/>
</dbReference>
<proteinExistence type="predicted"/>
<dbReference type="GO" id="GO:0000978">
    <property type="term" value="F:RNA polymerase II cis-regulatory region sequence-specific DNA binding"/>
    <property type="evidence" value="ECO:0007669"/>
    <property type="project" value="TreeGrafter"/>
</dbReference>
<dbReference type="OMA" id="TWISEPE"/>
<dbReference type="RefSeq" id="XP_020060574.1">
    <property type="nucleotide sequence ID" value="XM_020197296.1"/>
</dbReference>
<evidence type="ECO:0000256" key="4">
    <source>
        <dbReference type="ARBA" id="ARBA00023125"/>
    </source>
</evidence>
<feature type="compositionally biased region" description="Low complexity" evidence="7">
    <location>
        <begin position="101"/>
        <end position="125"/>
    </location>
</feature>
<evidence type="ECO:0000256" key="2">
    <source>
        <dbReference type="ARBA" id="ARBA00022833"/>
    </source>
</evidence>
<evidence type="ECO:0000313" key="10">
    <source>
        <dbReference type="Proteomes" id="UP000184546"/>
    </source>
</evidence>
<dbReference type="AlphaFoldDB" id="A0A1L9X710"/>
<dbReference type="SMART" id="SM00066">
    <property type="entry name" value="GAL4"/>
    <property type="match status" value="1"/>
</dbReference>
<evidence type="ECO:0000256" key="1">
    <source>
        <dbReference type="ARBA" id="ARBA00022723"/>
    </source>
</evidence>
<organism evidence="9 10">
    <name type="scientific">Aspergillus aculeatus (strain ATCC 16872 / CBS 172.66 / WB 5094)</name>
    <dbReference type="NCBI Taxonomy" id="690307"/>
    <lineage>
        <taxon>Eukaryota</taxon>
        <taxon>Fungi</taxon>
        <taxon>Dikarya</taxon>
        <taxon>Ascomycota</taxon>
        <taxon>Pezizomycotina</taxon>
        <taxon>Eurotiomycetes</taxon>
        <taxon>Eurotiomycetidae</taxon>
        <taxon>Eurotiales</taxon>
        <taxon>Aspergillaceae</taxon>
        <taxon>Aspergillus</taxon>
        <taxon>Aspergillus subgen. Circumdati</taxon>
    </lineage>
</organism>
<dbReference type="InterPro" id="IPR007219">
    <property type="entry name" value="XnlR_reg_dom"/>
</dbReference>
<dbReference type="InterPro" id="IPR036864">
    <property type="entry name" value="Zn2-C6_fun-type_DNA-bd_sf"/>
</dbReference>
<feature type="domain" description="Zn(2)-C6 fungal-type" evidence="8">
    <location>
        <begin position="17"/>
        <end position="48"/>
    </location>
</feature>
<dbReference type="GO" id="GO:0006351">
    <property type="term" value="P:DNA-templated transcription"/>
    <property type="evidence" value="ECO:0007669"/>
    <property type="project" value="InterPro"/>
</dbReference>
<dbReference type="STRING" id="690307.A0A1L9X710"/>
<dbReference type="VEuPathDB" id="FungiDB:ASPACDRAFT_1853141"/>
<protein>
    <recommendedName>
        <fullName evidence="8">Zn(2)-C6 fungal-type domain-containing protein</fullName>
    </recommendedName>
</protein>
<evidence type="ECO:0000256" key="3">
    <source>
        <dbReference type="ARBA" id="ARBA00023015"/>
    </source>
</evidence>
<dbReference type="SMART" id="SM00906">
    <property type="entry name" value="Fungal_trans"/>
    <property type="match status" value="1"/>
</dbReference>
<dbReference type="GO" id="GO:0005634">
    <property type="term" value="C:nucleus"/>
    <property type="evidence" value="ECO:0007669"/>
    <property type="project" value="TreeGrafter"/>
</dbReference>
<dbReference type="InterPro" id="IPR001138">
    <property type="entry name" value="Zn2Cys6_DnaBD"/>
</dbReference>
<feature type="compositionally biased region" description="Low complexity" evidence="7">
    <location>
        <begin position="613"/>
        <end position="636"/>
    </location>
</feature>
<keyword evidence="3" id="KW-0805">Transcription regulation</keyword>